<organism evidence="2 3">
    <name type="scientific">Hymenobacter fastidiosus</name>
    <dbReference type="NCBI Taxonomy" id="486264"/>
    <lineage>
        <taxon>Bacteria</taxon>
        <taxon>Pseudomonadati</taxon>
        <taxon>Bacteroidota</taxon>
        <taxon>Cytophagia</taxon>
        <taxon>Cytophagales</taxon>
        <taxon>Hymenobacteraceae</taxon>
        <taxon>Hymenobacter</taxon>
    </lineage>
</organism>
<accession>A0ABP7S2F9</accession>
<keyword evidence="3" id="KW-1185">Reference proteome</keyword>
<dbReference type="Proteomes" id="UP001500567">
    <property type="component" value="Unassembled WGS sequence"/>
</dbReference>
<dbReference type="SUPFAM" id="SSF51905">
    <property type="entry name" value="FAD/NAD(P)-binding domain"/>
    <property type="match status" value="1"/>
</dbReference>
<protein>
    <submittedName>
        <fullName evidence="2">FAD/NAD(P)-binding protein</fullName>
    </submittedName>
</protein>
<name>A0ABP7S2F9_9BACT</name>
<reference evidence="3" key="1">
    <citation type="journal article" date="2019" name="Int. J. Syst. Evol. Microbiol.">
        <title>The Global Catalogue of Microorganisms (GCM) 10K type strain sequencing project: providing services to taxonomists for standard genome sequencing and annotation.</title>
        <authorList>
            <consortium name="The Broad Institute Genomics Platform"/>
            <consortium name="The Broad Institute Genome Sequencing Center for Infectious Disease"/>
            <person name="Wu L."/>
            <person name="Ma J."/>
        </authorList>
    </citation>
    <scope>NUCLEOTIDE SEQUENCE [LARGE SCALE GENOMIC DNA]</scope>
    <source>
        <strain evidence="3">JCM 17224</strain>
    </source>
</reference>
<proteinExistence type="predicted"/>
<dbReference type="PANTHER" id="PTHR40254">
    <property type="entry name" value="BLR0577 PROTEIN"/>
    <property type="match status" value="1"/>
</dbReference>
<dbReference type="Gene3D" id="3.50.50.60">
    <property type="entry name" value="FAD/NAD(P)-binding domain"/>
    <property type="match status" value="1"/>
</dbReference>
<dbReference type="EMBL" id="BAABDJ010000013">
    <property type="protein sequence ID" value="GAA4005589.1"/>
    <property type="molecule type" value="Genomic_DNA"/>
</dbReference>
<dbReference type="InterPro" id="IPR052189">
    <property type="entry name" value="L-asp_N-monooxygenase_NS-form"/>
</dbReference>
<comment type="caution">
    <text evidence="2">The sequence shown here is derived from an EMBL/GenBank/DDBJ whole genome shotgun (WGS) entry which is preliminary data.</text>
</comment>
<dbReference type="Pfam" id="PF13454">
    <property type="entry name" value="NAD_binding_9"/>
    <property type="match status" value="1"/>
</dbReference>
<gene>
    <name evidence="2" type="ORF">GCM10022408_16720</name>
</gene>
<dbReference type="InterPro" id="IPR038732">
    <property type="entry name" value="HpyO/CreE_NAD-binding"/>
</dbReference>
<dbReference type="PANTHER" id="PTHR40254:SF1">
    <property type="entry name" value="BLR0577 PROTEIN"/>
    <property type="match status" value="1"/>
</dbReference>
<dbReference type="InterPro" id="IPR036188">
    <property type="entry name" value="FAD/NAD-bd_sf"/>
</dbReference>
<evidence type="ECO:0000313" key="2">
    <source>
        <dbReference type="EMBL" id="GAA4005589.1"/>
    </source>
</evidence>
<evidence type="ECO:0000259" key="1">
    <source>
        <dbReference type="Pfam" id="PF13454"/>
    </source>
</evidence>
<sequence length="447" mass="48158">MLLVQLANLPGGPYPFDVHLVEPRPAPGPGLAYSARRQEYLLNVRTTALSAFPNQPDHFARWVAATDSPPCEQQFCSRQVYGRYLQELVSTVLTQPATNGLRFFWHQDSAVAATLTPDGRAATVRLASGTALPSDQVVLALGNFPPLPPAGPDQAYLTHSTYHGNPWAPGALRNIAPQDSVLLIGSGLTAVDVLLGLDADGHTGPVTVVSRNGRWPAEHGPAGLSYPNFYAADLAGMSTVGEVLRAVRHRIREAAAQGIDWRPVLDSLRPSLGKIWAAWPLAEQARFLRHLASIWSVVRHRSPPQNTAAVQGMLDAGIVRMQLGRVRQTVPQGPDLAVQVQQQGQARWLTARHVISCTGPLLDYGRIDSALVTSLREAGLLVPDALRLGMQTNAHGALMDARGQASGVLFTLGPSRRPAYFESTAVPELRQQAAALAQHLAGDWVVE</sequence>
<evidence type="ECO:0000313" key="3">
    <source>
        <dbReference type="Proteomes" id="UP001500567"/>
    </source>
</evidence>
<feature type="domain" description="FAD-dependent urate hydroxylase HpyO/Asp monooxygenase CreE-like FAD/NAD(P)-binding" evidence="1">
    <location>
        <begin position="4"/>
        <end position="143"/>
    </location>
</feature>